<feature type="transmembrane region" description="Helical" evidence="5">
    <location>
        <begin position="345"/>
        <end position="364"/>
    </location>
</feature>
<dbReference type="PANTHER" id="PTHR14255:SF3">
    <property type="entry name" value="SULFITE EXPORTER TAUE_SAFE FAMILY PROTEIN 5-RELATED"/>
    <property type="match status" value="1"/>
</dbReference>
<evidence type="ECO:0008006" key="8">
    <source>
        <dbReference type="Google" id="ProtNLM"/>
    </source>
</evidence>
<feature type="transmembrane region" description="Helical" evidence="5">
    <location>
        <begin position="218"/>
        <end position="237"/>
    </location>
</feature>
<dbReference type="EMBL" id="CT868037">
    <property type="protein sequence ID" value="CAK65168.1"/>
    <property type="molecule type" value="Genomic_DNA"/>
</dbReference>
<name>A0C301_PARTE</name>
<feature type="transmembrane region" description="Helical" evidence="5">
    <location>
        <begin position="258"/>
        <end position="276"/>
    </location>
</feature>
<dbReference type="STRING" id="5888.A0C301"/>
<feature type="transmembrane region" description="Helical" evidence="5">
    <location>
        <begin position="141"/>
        <end position="159"/>
    </location>
</feature>
<evidence type="ECO:0000256" key="3">
    <source>
        <dbReference type="ARBA" id="ARBA00022989"/>
    </source>
</evidence>
<comment type="subcellular location">
    <subcellularLocation>
        <location evidence="1">Membrane</location>
        <topology evidence="1">Multi-pass membrane protein</topology>
    </subcellularLocation>
</comment>
<organism evidence="6 7">
    <name type="scientific">Paramecium tetraurelia</name>
    <dbReference type="NCBI Taxonomy" id="5888"/>
    <lineage>
        <taxon>Eukaryota</taxon>
        <taxon>Sar</taxon>
        <taxon>Alveolata</taxon>
        <taxon>Ciliophora</taxon>
        <taxon>Intramacronucleata</taxon>
        <taxon>Oligohymenophorea</taxon>
        <taxon>Peniculida</taxon>
        <taxon>Parameciidae</taxon>
        <taxon>Paramecium</taxon>
    </lineage>
</organism>
<dbReference type="GeneID" id="5018349"/>
<feature type="transmembrane region" description="Helical" evidence="5">
    <location>
        <begin position="112"/>
        <end position="134"/>
    </location>
</feature>
<feature type="transmembrane region" description="Helical" evidence="5">
    <location>
        <begin position="304"/>
        <end position="333"/>
    </location>
</feature>
<feature type="transmembrane region" description="Helical" evidence="5">
    <location>
        <begin position="82"/>
        <end position="100"/>
    </location>
</feature>
<evidence type="ECO:0000256" key="5">
    <source>
        <dbReference type="SAM" id="Phobius"/>
    </source>
</evidence>
<dbReference type="OrthoDB" id="306503at2759"/>
<protein>
    <recommendedName>
        <fullName evidence="8">Sulfite exporter TauE/SafE</fullName>
    </recommendedName>
</protein>
<feature type="transmembrane region" description="Helical" evidence="5">
    <location>
        <begin position="41"/>
        <end position="61"/>
    </location>
</feature>
<reference evidence="6 7" key="1">
    <citation type="journal article" date="2006" name="Nature">
        <title>Global trends of whole-genome duplications revealed by the ciliate Paramecium tetraurelia.</title>
        <authorList>
            <consortium name="Genoscope"/>
            <person name="Aury J.-M."/>
            <person name="Jaillon O."/>
            <person name="Duret L."/>
            <person name="Noel B."/>
            <person name="Jubin C."/>
            <person name="Porcel B.M."/>
            <person name="Segurens B."/>
            <person name="Daubin V."/>
            <person name="Anthouard V."/>
            <person name="Aiach N."/>
            <person name="Arnaiz O."/>
            <person name="Billaut A."/>
            <person name="Beisson J."/>
            <person name="Blanc I."/>
            <person name="Bouhouche K."/>
            <person name="Camara F."/>
            <person name="Duharcourt S."/>
            <person name="Guigo R."/>
            <person name="Gogendeau D."/>
            <person name="Katinka M."/>
            <person name="Keller A.-M."/>
            <person name="Kissmehl R."/>
            <person name="Klotz C."/>
            <person name="Koll F."/>
            <person name="Le Moue A."/>
            <person name="Lepere C."/>
            <person name="Malinsky S."/>
            <person name="Nowacki M."/>
            <person name="Nowak J.K."/>
            <person name="Plattner H."/>
            <person name="Poulain J."/>
            <person name="Ruiz F."/>
            <person name="Serrano V."/>
            <person name="Zagulski M."/>
            <person name="Dessen P."/>
            <person name="Betermier M."/>
            <person name="Weissenbach J."/>
            <person name="Scarpelli C."/>
            <person name="Schachter V."/>
            <person name="Sperling L."/>
            <person name="Meyer E."/>
            <person name="Cohen J."/>
            <person name="Wincker P."/>
        </authorList>
    </citation>
    <scope>NUCLEOTIDE SEQUENCE [LARGE SCALE GENOMIC DNA]</scope>
    <source>
        <strain evidence="6 7">Stock d4-2</strain>
    </source>
</reference>
<dbReference type="GO" id="GO:0043161">
    <property type="term" value="P:proteasome-mediated ubiquitin-dependent protein catabolic process"/>
    <property type="evidence" value="ECO:0000318"/>
    <property type="project" value="GO_Central"/>
</dbReference>
<feature type="transmembrane region" description="Helical" evidence="5">
    <location>
        <begin position="370"/>
        <end position="387"/>
    </location>
</feature>
<dbReference type="Proteomes" id="UP000000600">
    <property type="component" value="Unassembled WGS sequence"/>
</dbReference>
<keyword evidence="4 5" id="KW-0472">Membrane</keyword>
<dbReference type="KEGG" id="ptm:GSPATT00034646001"/>
<feature type="transmembrane region" description="Helical" evidence="5">
    <location>
        <begin position="399"/>
        <end position="424"/>
    </location>
</feature>
<sequence length="441" mass="50651">MNNQECDPDKGCWLLSTCEIDEISHSCVHDPILQLSLYTGFVYFLIPILLGTSIMGGLGSGMIKRPILNLLLNYPSSISTQVADCFLFTTSTLNSLFLFFEKHPDHHNLPLINFDISIILNQTIPLAWSAGAFLQTRSPKFVIYIIQLCFLMGAIPFLWKYMLAYLQKRIEQDKRENVILVNQKIKTQEDMASETNFDEKQLTQYQKFYINDHSKFQIKNLCFIFGSFLVNQTIILMRSNKYNNSIIGLDKCTLENNLILLAILGINLTYTFFIYWSKRNEEYYKDIVQYRPNQRFFKDKKQFFFYYMAGFLAGFITGFLGMGGGLIMVTFLLSQKIIAREAAATAAFGSFMISLNSLIQFILQKTISDEQMIVFFILGILGVIMISKPSYIFMNRFKVGYIILIVDIIQVSINVISILALIIINSMLYGFDAMLDYSSNC</sequence>
<evidence type="ECO:0000256" key="1">
    <source>
        <dbReference type="ARBA" id="ARBA00004141"/>
    </source>
</evidence>
<dbReference type="OMA" id="RESVRWE"/>
<dbReference type="PANTHER" id="PTHR14255">
    <property type="entry name" value="CEREBLON"/>
    <property type="match status" value="1"/>
</dbReference>
<dbReference type="GO" id="GO:0031464">
    <property type="term" value="C:Cul4A-RING E3 ubiquitin ligase complex"/>
    <property type="evidence" value="ECO:0000318"/>
    <property type="project" value="GO_Central"/>
</dbReference>
<dbReference type="HOGENOM" id="CLU_045912_0_0_1"/>
<dbReference type="Pfam" id="PF01925">
    <property type="entry name" value="TauE"/>
    <property type="match status" value="1"/>
</dbReference>
<keyword evidence="2 5" id="KW-0812">Transmembrane</keyword>
<dbReference type="AlphaFoldDB" id="A0C301"/>
<dbReference type="InParanoid" id="A0C301"/>
<dbReference type="eggNOG" id="ENOG502QWNB">
    <property type="taxonomic scope" value="Eukaryota"/>
</dbReference>
<proteinExistence type="predicted"/>
<dbReference type="GO" id="GO:0016020">
    <property type="term" value="C:membrane"/>
    <property type="evidence" value="ECO:0007669"/>
    <property type="project" value="UniProtKB-SubCell"/>
</dbReference>
<keyword evidence="7" id="KW-1185">Reference proteome</keyword>
<dbReference type="RefSeq" id="XP_001432565.1">
    <property type="nucleotide sequence ID" value="XM_001432528.1"/>
</dbReference>
<accession>A0C301</accession>
<keyword evidence="3 5" id="KW-1133">Transmembrane helix</keyword>
<gene>
    <name evidence="6" type="ORF">GSPATT00034646001</name>
</gene>
<evidence type="ECO:0000256" key="2">
    <source>
        <dbReference type="ARBA" id="ARBA00022692"/>
    </source>
</evidence>
<evidence type="ECO:0000313" key="7">
    <source>
        <dbReference type="Proteomes" id="UP000000600"/>
    </source>
</evidence>
<dbReference type="InterPro" id="IPR002781">
    <property type="entry name" value="TM_pro_TauE-like"/>
</dbReference>
<evidence type="ECO:0000313" key="6">
    <source>
        <dbReference type="EMBL" id="CAK65168.1"/>
    </source>
</evidence>
<evidence type="ECO:0000256" key="4">
    <source>
        <dbReference type="ARBA" id="ARBA00023136"/>
    </source>
</evidence>